<dbReference type="EC" id="5.99.1.2" evidence="2"/>
<evidence type="ECO:0000313" key="2">
    <source>
        <dbReference type="EMBL" id="SSY61218.1"/>
    </source>
</evidence>
<accession>A0A376BGS2</accession>
<evidence type="ECO:0000313" key="3">
    <source>
        <dbReference type="Proteomes" id="UP000254209"/>
    </source>
</evidence>
<dbReference type="AlphaFoldDB" id="A0A376BGS2"/>
<evidence type="ECO:0000313" key="1">
    <source>
        <dbReference type="EMBL" id="SSY61203.1"/>
    </source>
</evidence>
<name>A0A376BGS2_9NEIS</name>
<keyword evidence="2" id="KW-0413">Isomerase</keyword>
<reference evidence="2 3" key="1">
    <citation type="submission" date="2018-06" db="EMBL/GenBank/DDBJ databases">
        <authorList>
            <consortium name="Pathogen Informatics"/>
            <person name="Doyle S."/>
        </authorList>
    </citation>
    <scope>NUCLEOTIDE SEQUENCE [LARGE SCALE GENOMIC DNA]</scope>
    <source>
        <strain evidence="2 3">NCTC10283</strain>
    </source>
</reference>
<sequence length="415" mass="48935">MIVKFFKSNKQPIQNAFAYFLNERVESNTARLLSGSLGLAEMLAENQRSSVKYFSGCLSFKEAPEHFSEQDKYEIMDEFMQAIMPNQEIRERIHWAWIEHTDKGRLELNFVVNTRFLEPIGHIKQYNFFCKHHLQTIDAFQDWVDAKYGCESWKNAPANVYRHHLNTRQSKTFNHEMLQYMIENIILENHDLETRDDLVKYLEQVGFHVSREVRGSISILPDNSSKSIRLSIAKDVSLDEYRQKLIDSMQHQSMDVVKSQHIQSLKDRLEMCKQTTSVYAQQRYFKHSERIVKANASCHLTYSTKQSKPNMRVHAKFEKHENQQEEPITSFKIQEKHIKSCFSSSYHPIMNHDIPIDELSEEEYAKYIIRVQKWLIEEAAKAFGWIGYIQSWSQSIEQQSVQHMNNHQLGLGSMK</sequence>
<dbReference type="STRING" id="1120980.GCA_000745955_02452"/>
<keyword evidence="3" id="KW-1185">Reference proteome</keyword>
<dbReference type="RefSeq" id="WP_034295456.1">
    <property type="nucleotide sequence ID" value="NZ_CP091520.2"/>
</dbReference>
<gene>
    <name evidence="2" type="primary">mbeA_2</name>
    <name evidence="1" type="synonym">mbeA_1</name>
    <name evidence="1" type="ORF">NCTC10283_00009</name>
    <name evidence="2" type="ORF">NCTC10283_00022</name>
</gene>
<dbReference type="OrthoDB" id="5351104at2"/>
<dbReference type="EMBL" id="UFSO01000001">
    <property type="protein sequence ID" value="SSY61203.1"/>
    <property type="molecule type" value="Genomic_DNA"/>
</dbReference>
<dbReference type="EMBL" id="UFSO01000001">
    <property type="protein sequence ID" value="SSY61218.1"/>
    <property type="molecule type" value="Genomic_DNA"/>
</dbReference>
<organism evidence="2 3">
    <name type="scientific">Alysiella crassa</name>
    <dbReference type="NCBI Taxonomy" id="153491"/>
    <lineage>
        <taxon>Bacteria</taxon>
        <taxon>Pseudomonadati</taxon>
        <taxon>Pseudomonadota</taxon>
        <taxon>Betaproteobacteria</taxon>
        <taxon>Neisseriales</taxon>
        <taxon>Neisseriaceae</taxon>
        <taxon>Alysiella</taxon>
    </lineage>
</organism>
<dbReference type="GO" id="GO:0016853">
    <property type="term" value="F:isomerase activity"/>
    <property type="evidence" value="ECO:0007669"/>
    <property type="project" value="UniProtKB-KW"/>
</dbReference>
<proteinExistence type="predicted"/>
<dbReference type="Proteomes" id="UP000254209">
    <property type="component" value="Unassembled WGS sequence"/>
</dbReference>
<protein>
    <submittedName>
        <fullName evidence="2">DNA relaxase mbeA</fullName>
        <ecNumber evidence="2">5.99.1.2</ecNumber>
    </submittedName>
</protein>